<dbReference type="InterPro" id="IPR050270">
    <property type="entry name" value="DegV_domain_contain"/>
</dbReference>
<keyword evidence="1" id="KW-0446">Lipid-binding</keyword>
<dbReference type="PANTHER" id="PTHR33434:SF2">
    <property type="entry name" value="FATTY ACID-BINDING PROTEIN TM_1468"/>
    <property type="match status" value="1"/>
</dbReference>
<accession>A0ABP5TNP8</accession>
<gene>
    <name evidence="2" type="ORF">GCM10009854_40200</name>
</gene>
<evidence type="ECO:0000256" key="1">
    <source>
        <dbReference type="ARBA" id="ARBA00023121"/>
    </source>
</evidence>
<dbReference type="Gene3D" id="3.30.1180.10">
    <property type="match status" value="1"/>
</dbReference>
<dbReference type="RefSeq" id="WP_344135115.1">
    <property type="nucleotide sequence ID" value="NZ_BAAARA010000018.1"/>
</dbReference>
<name>A0ABP5TNP8_9PSEU</name>
<dbReference type="InterPro" id="IPR003797">
    <property type="entry name" value="DegV"/>
</dbReference>
<evidence type="ECO:0000313" key="2">
    <source>
        <dbReference type="EMBL" id="GAA2357795.1"/>
    </source>
</evidence>
<dbReference type="PANTHER" id="PTHR33434">
    <property type="entry name" value="DEGV DOMAIN-CONTAINING PROTEIN DR_1986-RELATED"/>
    <property type="match status" value="1"/>
</dbReference>
<protein>
    <submittedName>
        <fullName evidence="2">DegV family protein</fullName>
    </submittedName>
</protein>
<dbReference type="NCBIfam" id="TIGR00762">
    <property type="entry name" value="DegV"/>
    <property type="match status" value="1"/>
</dbReference>
<evidence type="ECO:0000313" key="3">
    <source>
        <dbReference type="Proteomes" id="UP001501218"/>
    </source>
</evidence>
<dbReference type="EMBL" id="BAAARA010000018">
    <property type="protein sequence ID" value="GAA2357795.1"/>
    <property type="molecule type" value="Genomic_DNA"/>
</dbReference>
<dbReference type="PROSITE" id="PS51482">
    <property type="entry name" value="DEGV"/>
    <property type="match status" value="1"/>
</dbReference>
<organism evidence="2 3">
    <name type="scientific">Saccharopolyspora halophila</name>
    <dbReference type="NCBI Taxonomy" id="405551"/>
    <lineage>
        <taxon>Bacteria</taxon>
        <taxon>Bacillati</taxon>
        <taxon>Actinomycetota</taxon>
        <taxon>Actinomycetes</taxon>
        <taxon>Pseudonocardiales</taxon>
        <taxon>Pseudonocardiaceae</taxon>
        <taxon>Saccharopolyspora</taxon>
    </lineage>
</organism>
<dbReference type="Gene3D" id="3.40.50.10170">
    <property type="match status" value="1"/>
</dbReference>
<sequence length="286" mass="29561">MPIAVVTDSTAYLPSGYADRYGVRIVPLHVSVDGGAPVDETAFSPAELAESLERKQRVTTASATSRELARAYRRALDDGADGVVAVHLSRQLSGTWDAARLAARETDPDRVRVVDSRSAAMGLGFSVLAAADAAASGAGLDEVERAAAVTAARTTTVFSVPTLEYLRRGGRIGTAAAVLGTALAIKPLLHVHDGRIEALEKVRTTTRAMARLRDISLDAAGSGSAAIAVHHLAAAEHADELAAKFTAELGDSAQCVVSEVGAVIGAHIGPGAVGVVVLPNGWRFRA</sequence>
<proteinExistence type="predicted"/>
<dbReference type="Proteomes" id="UP001501218">
    <property type="component" value="Unassembled WGS sequence"/>
</dbReference>
<comment type="caution">
    <text evidence="2">The sequence shown here is derived from an EMBL/GenBank/DDBJ whole genome shotgun (WGS) entry which is preliminary data.</text>
</comment>
<dbReference type="SUPFAM" id="SSF82549">
    <property type="entry name" value="DAK1/DegV-like"/>
    <property type="match status" value="1"/>
</dbReference>
<reference evidence="3" key="1">
    <citation type="journal article" date="2019" name="Int. J. Syst. Evol. Microbiol.">
        <title>The Global Catalogue of Microorganisms (GCM) 10K type strain sequencing project: providing services to taxonomists for standard genome sequencing and annotation.</title>
        <authorList>
            <consortium name="The Broad Institute Genomics Platform"/>
            <consortium name="The Broad Institute Genome Sequencing Center for Infectious Disease"/>
            <person name="Wu L."/>
            <person name="Ma J."/>
        </authorList>
    </citation>
    <scope>NUCLEOTIDE SEQUENCE [LARGE SCALE GENOMIC DNA]</scope>
    <source>
        <strain evidence="3">JCM 16221</strain>
    </source>
</reference>
<dbReference type="Pfam" id="PF02645">
    <property type="entry name" value="DegV"/>
    <property type="match status" value="1"/>
</dbReference>
<dbReference type="InterPro" id="IPR043168">
    <property type="entry name" value="DegV_C"/>
</dbReference>
<keyword evidence="3" id="KW-1185">Reference proteome</keyword>